<reference evidence="2 3" key="1">
    <citation type="submission" date="2015-02" db="EMBL/GenBank/DDBJ databases">
        <title>Nostoc linckia genome annotation.</title>
        <authorList>
            <person name="Zhou Z."/>
        </authorList>
    </citation>
    <scope>NUCLEOTIDE SEQUENCE [LARGE SCALE GENOMIC DNA]</scope>
    <source>
        <strain evidence="3">z8</strain>
    </source>
</reference>
<gene>
    <name evidence="2" type="ORF">VF08_02940</name>
</gene>
<dbReference type="AlphaFoldDB" id="A0A9Q6EN11"/>
<feature type="region of interest" description="Disordered" evidence="1">
    <location>
        <begin position="1"/>
        <end position="21"/>
    </location>
</feature>
<sequence>MKKAEGRRQRAEGTTKKGDSVPSLIESTELCFSGGLKPLLPSLRDAARMVALSGQEAVFLLTSASCPLPFLIISPTRIIAVTFLLKKGRGQRAEGKKTAC</sequence>
<dbReference type="Proteomes" id="UP000222310">
    <property type="component" value="Unassembled WGS sequence"/>
</dbReference>
<evidence type="ECO:0000313" key="3">
    <source>
        <dbReference type="Proteomes" id="UP000222310"/>
    </source>
</evidence>
<name>A0A9Q6EN11_NOSLI</name>
<feature type="compositionally biased region" description="Basic and acidic residues" evidence="1">
    <location>
        <begin position="1"/>
        <end position="19"/>
    </location>
</feature>
<evidence type="ECO:0000256" key="1">
    <source>
        <dbReference type="SAM" id="MobiDB-lite"/>
    </source>
</evidence>
<proteinExistence type="predicted"/>
<protein>
    <submittedName>
        <fullName evidence="2">Uncharacterized protein</fullName>
    </submittedName>
</protein>
<organism evidence="2 3">
    <name type="scientific">Nostoc linckia z8</name>
    <dbReference type="NCBI Taxonomy" id="1628746"/>
    <lineage>
        <taxon>Bacteria</taxon>
        <taxon>Bacillati</taxon>
        <taxon>Cyanobacteriota</taxon>
        <taxon>Cyanophyceae</taxon>
        <taxon>Nostocales</taxon>
        <taxon>Nostocaceae</taxon>
        <taxon>Nostoc</taxon>
    </lineage>
</organism>
<dbReference type="EMBL" id="LAHD01000005">
    <property type="protein sequence ID" value="PHK06709.1"/>
    <property type="molecule type" value="Genomic_DNA"/>
</dbReference>
<accession>A0A9Q6EN11</accession>
<comment type="caution">
    <text evidence="2">The sequence shown here is derived from an EMBL/GenBank/DDBJ whole genome shotgun (WGS) entry which is preliminary data.</text>
</comment>
<evidence type="ECO:0000313" key="2">
    <source>
        <dbReference type="EMBL" id="PHK06709.1"/>
    </source>
</evidence>